<accession>A0LUS0</accession>
<evidence type="ECO:0000256" key="1">
    <source>
        <dbReference type="SAM" id="MobiDB-lite"/>
    </source>
</evidence>
<dbReference type="EMBL" id="CP000481">
    <property type="protein sequence ID" value="ABK53180.1"/>
    <property type="molecule type" value="Genomic_DNA"/>
</dbReference>
<dbReference type="InterPro" id="IPR047682">
    <property type="entry name" value="SepH-like"/>
</dbReference>
<organism evidence="3 4">
    <name type="scientific">Acidothermus cellulolyticus (strain ATCC 43068 / DSM 8971 / 11B)</name>
    <dbReference type="NCBI Taxonomy" id="351607"/>
    <lineage>
        <taxon>Bacteria</taxon>
        <taxon>Bacillati</taxon>
        <taxon>Actinomycetota</taxon>
        <taxon>Actinomycetes</taxon>
        <taxon>Acidothermales</taxon>
        <taxon>Acidothermaceae</taxon>
        <taxon>Acidothermus</taxon>
    </lineage>
</organism>
<dbReference type="AlphaFoldDB" id="A0LUS0"/>
<dbReference type="OrthoDB" id="5180791at2"/>
<dbReference type="HOGENOM" id="CLU_021151_1_0_11"/>
<evidence type="ECO:0000259" key="2">
    <source>
        <dbReference type="Pfam" id="PF11268"/>
    </source>
</evidence>
<gene>
    <name evidence="3" type="ordered locus">Acel_1408</name>
</gene>
<dbReference type="RefSeq" id="WP_011720243.1">
    <property type="nucleotide sequence ID" value="NC_008578.1"/>
</dbReference>
<feature type="compositionally biased region" description="Low complexity" evidence="1">
    <location>
        <begin position="259"/>
        <end position="289"/>
    </location>
</feature>
<proteinExistence type="predicted"/>
<feature type="region of interest" description="Disordered" evidence="1">
    <location>
        <begin position="228"/>
        <end position="313"/>
    </location>
</feature>
<keyword evidence="4" id="KW-1185">Reference proteome</keyword>
<evidence type="ECO:0000313" key="3">
    <source>
        <dbReference type="EMBL" id="ABK53180.1"/>
    </source>
</evidence>
<dbReference type="GO" id="GO:0003677">
    <property type="term" value="F:DNA binding"/>
    <property type="evidence" value="ECO:0007669"/>
    <property type="project" value="UniProtKB-KW"/>
</dbReference>
<dbReference type="Pfam" id="PF11268">
    <property type="entry name" value="DUF3071"/>
    <property type="match status" value="1"/>
</dbReference>
<dbReference type="eggNOG" id="ENOG5031INW">
    <property type="taxonomic scope" value="Bacteria"/>
</dbReference>
<dbReference type="NCBIfam" id="NF040712">
    <property type="entry name" value="SepH"/>
    <property type="match status" value="1"/>
</dbReference>
<sequence length="313" mass="33711">MAELRLIGVSADGRSLSLIDTHGNEHRLTIDDRLRAAVNGQLSRLGQLTMALESRISPREIQERIRAGESAEEVAGSAGVPLERVLRFVGPVLQEREHVAERARRARIAVPSGPSVLLADVVERHAIRQGMSPEDVVWDSARRPDHTWEVRIRWPDGATAAWELDFAHQHASPIDGLAKRLSGGEEEPPAEQSATVHRLMRVVPTPDDVDPLHPRGTTESTVLPQAAVPAAPPQATVPASSSTGARPAAEMASAQPVTASAASAKSAPSDEPMRDPTAADAQPTATQPAKRGRTRARVPKWDDIIFGMKPKTE</sequence>
<keyword evidence="3" id="KW-0238">DNA-binding</keyword>
<evidence type="ECO:0000313" key="4">
    <source>
        <dbReference type="Proteomes" id="UP000008221"/>
    </source>
</evidence>
<dbReference type="Proteomes" id="UP000008221">
    <property type="component" value="Chromosome"/>
</dbReference>
<dbReference type="KEGG" id="ace:Acel_1408"/>
<feature type="domain" description="DUF3071" evidence="2">
    <location>
        <begin position="1"/>
        <end position="162"/>
    </location>
</feature>
<name>A0LUS0_ACIC1</name>
<protein>
    <submittedName>
        <fullName evidence="3">DNA-binding protein</fullName>
    </submittedName>
</protein>
<dbReference type="STRING" id="351607.Acel_1408"/>
<dbReference type="InParanoid" id="A0LUS0"/>
<reference evidence="3 4" key="1">
    <citation type="journal article" date="2009" name="Genome Res.">
        <title>Complete genome of the cellulolytic thermophile Acidothermus cellulolyticus 11B provides insights into its ecophysiological and evolutionary adaptations.</title>
        <authorList>
            <person name="Barabote R.D."/>
            <person name="Xie G."/>
            <person name="Leu D.H."/>
            <person name="Normand P."/>
            <person name="Necsulea A."/>
            <person name="Daubin V."/>
            <person name="Medigue C."/>
            <person name="Adney W.S."/>
            <person name="Xu X.C."/>
            <person name="Lapidus A."/>
            <person name="Parales R.E."/>
            <person name="Detter C."/>
            <person name="Pujic P."/>
            <person name="Bruce D."/>
            <person name="Lavire C."/>
            <person name="Challacombe J.F."/>
            <person name="Brettin T.S."/>
            <person name="Berry A.M."/>
        </authorList>
    </citation>
    <scope>NUCLEOTIDE SEQUENCE [LARGE SCALE GENOMIC DNA]</scope>
    <source>
        <strain evidence="4">ATCC 43068 / DSM 8971 / 11B</strain>
    </source>
</reference>
<feature type="compositionally biased region" description="Low complexity" evidence="1">
    <location>
        <begin position="228"/>
        <end position="243"/>
    </location>
</feature>
<dbReference type="InterPro" id="IPR021421">
    <property type="entry name" value="DUF3071"/>
</dbReference>